<dbReference type="EMBL" id="MU150244">
    <property type="protein sequence ID" value="KAF9465970.1"/>
    <property type="molecule type" value="Genomic_DNA"/>
</dbReference>
<dbReference type="InterPro" id="IPR036047">
    <property type="entry name" value="F-box-like_dom_sf"/>
</dbReference>
<evidence type="ECO:0000313" key="2">
    <source>
        <dbReference type="Proteomes" id="UP000807353"/>
    </source>
</evidence>
<evidence type="ECO:0008006" key="3">
    <source>
        <dbReference type="Google" id="ProtNLM"/>
    </source>
</evidence>
<dbReference type="Gene3D" id="3.80.10.10">
    <property type="entry name" value="Ribonuclease Inhibitor"/>
    <property type="match status" value="1"/>
</dbReference>
<dbReference type="InterPro" id="IPR032675">
    <property type="entry name" value="LRR_dom_sf"/>
</dbReference>
<gene>
    <name evidence="1" type="ORF">BDZ94DRAFT_1158972</name>
</gene>
<dbReference type="SUPFAM" id="SSF52047">
    <property type="entry name" value="RNI-like"/>
    <property type="match status" value="1"/>
</dbReference>
<proteinExistence type="predicted"/>
<organism evidence="1 2">
    <name type="scientific">Collybia nuda</name>
    <dbReference type="NCBI Taxonomy" id="64659"/>
    <lineage>
        <taxon>Eukaryota</taxon>
        <taxon>Fungi</taxon>
        <taxon>Dikarya</taxon>
        <taxon>Basidiomycota</taxon>
        <taxon>Agaricomycotina</taxon>
        <taxon>Agaricomycetes</taxon>
        <taxon>Agaricomycetidae</taxon>
        <taxon>Agaricales</taxon>
        <taxon>Tricholomatineae</taxon>
        <taxon>Clitocybaceae</taxon>
        <taxon>Collybia</taxon>
    </lineage>
</organism>
<protein>
    <recommendedName>
        <fullName evidence="3">F-box domain-containing protein</fullName>
    </recommendedName>
</protein>
<dbReference type="PANTHER" id="PTHR38926:SF5">
    <property type="entry name" value="F-BOX AND LEUCINE-RICH REPEAT PROTEIN 6"/>
    <property type="match status" value="1"/>
</dbReference>
<dbReference type="SUPFAM" id="SSF81383">
    <property type="entry name" value="F-box domain"/>
    <property type="match status" value="1"/>
</dbReference>
<dbReference type="PANTHER" id="PTHR38926">
    <property type="entry name" value="F-BOX DOMAIN CONTAINING PROTEIN, EXPRESSED"/>
    <property type="match status" value="1"/>
</dbReference>
<sequence length="619" mass="68913">MFCDLLSLQCLSPVNRLPVELLSYIFILGTHATQEVLESDAERSPPFTSQSIRTPLILSSVNRHWRDIARNTPSLWTSLCITVEMIDILTDDCNNMAQPPTAFNTSHLNTYLKLSRNYPLDILIDARDQDWDFSEPEIPSEYECDTYTPPFSSDHMSTALSLLLPHLRRWRSIDILTDSWAPMYVALQQIHKPITTLGAPLLESLTLMRCNDFVSYSPTFQPHEMIGPALFRPSEQKPSRQDVLPRLTSLTLRGVHVDWSSLTSILSRSQTTLRALELSSHCSEVRPTLSEFRQLLATSPSLRKLVVNGSGPFISDDAEDDQSVSEEASDLISLPCLDEITLGYRSAYDGQIILEQLDAPNVKVLTLEDSNHPGEPEEIDAGSLLAYMGTGDSQGVAQELVVAYTTPDGVRYHIALDKEPSMPMGRKREDPLVDGEADSQATFPLLEVVTLKGVKACSRPLQTFFNSLQNLRHLELSGMTMHAVRALLPADHSFGLAPVIAPCPQLQSLCIRGFESLQLDDLHFVVARLSAERLNNGACGIHEVDIHMDHTSTCITEDIFCVSQTGTKVNIFKDPLHEDDDEEGMYCDDEDIDTDPYKAGGVFNDPLFDAYYAGVALAR</sequence>
<dbReference type="Proteomes" id="UP000807353">
    <property type="component" value="Unassembled WGS sequence"/>
</dbReference>
<name>A0A9P6CL42_9AGAR</name>
<keyword evidence="2" id="KW-1185">Reference proteome</keyword>
<reference evidence="1" key="1">
    <citation type="submission" date="2020-11" db="EMBL/GenBank/DDBJ databases">
        <authorList>
            <consortium name="DOE Joint Genome Institute"/>
            <person name="Ahrendt S."/>
            <person name="Riley R."/>
            <person name="Andreopoulos W."/>
            <person name="Labutti K."/>
            <person name="Pangilinan J."/>
            <person name="Ruiz-Duenas F.J."/>
            <person name="Barrasa J.M."/>
            <person name="Sanchez-Garcia M."/>
            <person name="Camarero S."/>
            <person name="Miyauchi S."/>
            <person name="Serrano A."/>
            <person name="Linde D."/>
            <person name="Babiker R."/>
            <person name="Drula E."/>
            <person name="Ayuso-Fernandez I."/>
            <person name="Pacheco R."/>
            <person name="Padilla G."/>
            <person name="Ferreira P."/>
            <person name="Barriuso J."/>
            <person name="Kellner H."/>
            <person name="Castanera R."/>
            <person name="Alfaro M."/>
            <person name="Ramirez L."/>
            <person name="Pisabarro A.G."/>
            <person name="Kuo A."/>
            <person name="Tritt A."/>
            <person name="Lipzen A."/>
            <person name="He G."/>
            <person name="Yan M."/>
            <person name="Ng V."/>
            <person name="Cullen D."/>
            <person name="Martin F."/>
            <person name="Rosso M.-N."/>
            <person name="Henrissat B."/>
            <person name="Hibbett D."/>
            <person name="Martinez A.T."/>
            <person name="Grigoriev I.V."/>
        </authorList>
    </citation>
    <scope>NUCLEOTIDE SEQUENCE</scope>
    <source>
        <strain evidence="1">CBS 247.69</strain>
    </source>
</reference>
<dbReference type="Gene3D" id="1.20.1280.50">
    <property type="match status" value="1"/>
</dbReference>
<comment type="caution">
    <text evidence="1">The sequence shown here is derived from an EMBL/GenBank/DDBJ whole genome shotgun (WGS) entry which is preliminary data.</text>
</comment>
<dbReference type="OrthoDB" id="3237066at2759"/>
<evidence type="ECO:0000313" key="1">
    <source>
        <dbReference type="EMBL" id="KAF9465970.1"/>
    </source>
</evidence>
<dbReference type="AlphaFoldDB" id="A0A9P6CL42"/>
<accession>A0A9P6CL42</accession>